<dbReference type="FunFam" id="1.10.510.10:FF:000015">
    <property type="entry name" value="Ephrin type-B receptor 2"/>
    <property type="match status" value="1"/>
</dbReference>
<dbReference type="SUPFAM" id="SSF57184">
    <property type="entry name" value="Growth factor receptor domain"/>
    <property type="match status" value="1"/>
</dbReference>
<dbReference type="InterPro" id="IPR001660">
    <property type="entry name" value="SAM"/>
</dbReference>
<dbReference type="PROSITE" id="PS51550">
    <property type="entry name" value="EPH_LBD"/>
    <property type="match status" value="1"/>
</dbReference>
<dbReference type="PRINTS" id="PR00014">
    <property type="entry name" value="FNTYPEIII"/>
</dbReference>
<evidence type="ECO:0000256" key="4">
    <source>
        <dbReference type="ARBA" id="ARBA00022473"/>
    </source>
</evidence>
<dbReference type="FunFam" id="2.60.120.260:FF:000004">
    <property type="entry name" value="Ephrin type-B receptor 2"/>
    <property type="match status" value="1"/>
</dbReference>
<dbReference type="Gene3D" id="1.10.150.50">
    <property type="entry name" value="Transcription Factor, Ets-1"/>
    <property type="match status" value="1"/>
</dbReference>
<dbReference type="GO" id="GO:0005524">
    <property type="term" value="F:ATP binding"/>
    <property type="evidence" value="ECO:0007669"/>
    <property type="project" value="UniProtKB-UniRule"/>
</dbReference>
<dbReference type="PROSITE" id="PS50011">
    <property type="entry name" value="PROTEIN_KINASE_DOM"/>
    <property type="match status" value="1"/>
</dbReference>
<dbReference type="InterPro" id="IPR008266">
    <property type="entry name" value="Tyr_kinase_AS"/>
</dbReference>
<evidence type="ECO:0000256" key="18">
    <source>
        <dbReference type="ARBA" id="ARBA00023180"/>
    </source>
</evidence>
<reference evidence="32" key="5">
    <citation type="submission" date="2025-09" db="UniProtKB">
        <authorList>
            <consortium name="Ensembl"/>
        </authorList>
    </citation>
    <scope>IDENTIFICATION</scope>
</reference>
<evidence type="ECO:0000256" key="1">
    <source>
        <dbReference type="ARBA" id="ARBA00004251"/>
    </source>
</evidence>
<dbReference type="EC" id="2.7.10.1" evidence="3"/>
<keyword evidence="16" id="KW-0829">Tyrosine-protein kinase</keyword>
<dbReference type="GO" id="GO:0005886">
    <property type="term" value="C:plasma membrane"/>
    <property type="evidence" value="ECO:0007669"/>
    <property type="project" value="UniProtKB-SubCell"/>
</dbReference>
<dbReference type="Proteomes" id="UP000314986">
    <property type="component" value="Unassembled WGS sequence"/>
</dbReference>
<dbReference type="PROSITE" id="PS00107">
    <property type="entry name" value="PROTEIN_KINASE_ATP"/>
    <property type="match status" value="1"/>
</dbReference>
<keyword evidence="9" id="KW-0677">Repeat</keyword>
<evidence type="ECO:0000256" key="16">
    <source>
        <dbReference type="ARBA" id="ARBA00023137"/>
    </source>
</evidence>
<keyword evidence="14 27" id="KW-1133">Transmembrane helix</keyword>
<dbReference type="InterPro" id="IPR050449">
    <property type="entry name" value="Ephrin_rcpt_TKs"/>
</dbReference>
<dbReference type="PRINTS" id="PR00109">
    <property type="entry name" value="TYRKINASE"/>
</dbReference>
<evidence type="ECO:0000256" key="24">
    <source>
        <dbReference type="PIRSR" id="PIRSR000666-2"/>
    </source>
</evidence>
<evidence type="ECO:0000256" key="5">
    <source>
        <dbReference type="ARBA" id="ARBA00022475"/>
    </source>
</evidence>
<dbReference type="GeneTree" id="ENSGT00940000158024"/>
<evidence type="ECO:0000256" key="22">
    <source>
        <dbReference type="ARBA" id="ARBA00051243"/>
    </source>
</evidence>
<reference evidence="33" key="2">
    <citation type="journal article" date="2007" name="PLoS Biol.">
        <title>Survey sequencing and comparative analysis of the elephant shark (Callorhinchus milii) genome.</title>
        <authorList>
            <person name="Venkatesh B."/>
            <person name="Kirkness E.F."/>
            <person name="Loh Y.H."/>
            <person name="Halpern A.L."/>
            <person name="Lee A.P."/>
            <person name="Johnson J."/>
            <person name="Dandona N."/>
            <person name="Viswanathan L.D."/>
            <person name="Tay A."/>
            <person name="Venter J.C."/>
            <person name="Strausberg R.L."/>
            <person name="Brenner S."/>
        </authorList>
    </citation>
    <scope>NUCLEOTIDE SEQUENCE [LARGE SCALE GENOMIC DNA]</scope>
</reference>
<dbReference type="Gene3D" id="1.10.510.10">
    <property type="entry name" value="Transferase(Phosphotransferase) domain 1"/>
    <property type="match status" value="1"/>
</dbReference>
<feature type="disulfide bond" evidence="25">
    <location>
        <begin position="74"/>
        <end position="84"/>
    </location>
</feature>
<evidence type="ECO:0000256" key="15">
    <source>
        <dbReference type="ARBA" id="ARBA00023136"/>
    </source>
</evidence>
<dbReference type="InterPro" id="IPR013783">
    <property type="entry name" value="Ig-like_fold"/>
</dbReference>
<keyword evidence="4" id="KW-0217">Developmental protein</keyword>
<dbReference type="InterPro" id="IPR011009">
    <property type="entry name" value="Kinase-like_dom_sf"/>
</dbReference>
<dbReference type="GO" id="GO:0007411">
    <property type="term" value="P:axon guidance"/>
    <property type="evidence" value="ECO:0007669"/>
    <property type="project" value="TreeGrafter"/>
</dbReference>
<dbReference type="SUPFAM" id="SSF49785">
    <property type="entry name" value="Galactose-binding domain-like"/>
    <property type="match status" value="1"/>
</dbReference>
<evidence type="ECO:0000256" key="13">
    <source>
        <dbReference type="ARBA" id="ARBA00022902"/>
    </source>
</evidence>
<keyword evidence="11" id="KW-0418">Kinase</keyword>
<reference evidence="32" key="4">
    <citation type="submission" date="2025-08" db="UniProtKB">
        <authorList>
            <consortium name="Ensembl"/>
        </authorList>
    </citation>
    <scope>IDENTIFICATION</scope>
</reference>
<feature type="domain" description="SAM" evidence="29">
    <location>
        <begin position="882"/>
        <end position="946"/>
    </location>
</feature>
<evidence type="ECO:0000259" key="28">
    <source>
        <dbReference type="PROSITE" id="PS50011"/>
    </source>
</evidence>
<feature type="domain" description="Protein kinase" evidence="28">
    <location>
        <begin position="590"/>
        <end position="853"/>
    </location>
</feature>
<evidence type="ECO:0000256" key="6">
    <source>
        <dbReference type="ARBA" id="ARBA00022553"/>
    </source>
</evidence>
<dbReference type="PANTHER" id="PTHR46877">
    <property type="entry name" value="EPH RECEPTOR A5"/>
    <property type="match status" value="1"/>
</dbReference>
<proteinExistence type="predicted"/>
<dbReference type="InterPro" id="IPR036116">
    <property type="entry name" value="FN3_sf"/>
</dbReference>
<dbReference type="FunFam" id="2.60.40.1770:FF:000001">
    <property type="entry name" value="Ephrin type-A receptor 5"/>
    <property type="match status" value="1"/>
</dbReference>
<evidence type="ECO:0000256" key="8">
    <source>
        <dbReference type="ARBA" id="ARBA00022692"/>
    </source>
</evidence>
<reference evidence="33" key="3">
    <citation type="journal article" date="2014" name="Nature">
        <title>Elephant shark genome provides unique insights into gnathostome evolution.</title>
        <authorList>
            <consortium name="International Elephant Shark Genome Sequencing Consortium"/>
            <person name="Venkatesh B."/>
            <person name="Lee A.P."/>
            <person name="Ravi V."/>
            <person name="Maurya A.K."/>
            <person name="Lian M.M."/>
            <person name="Swann J.B."/>
            <person name="Ohta Y."/>
            <person name="Flajnik M.F."/>
            <person name="Sutoh Y."/>
            <person name="Kasahara M."/>
            <person name="Hoon S."/>
            <person name="Gangu V."/>
            <person name="Roy S.W."/>
            <person name="Irimia M."/>
            <person name="Korzh V."/>
            <person name="Kondrychyn I."/>
            <person name="Lim Z.W."/>
            <person name="Tay B.H."/>
            <person name="Tohari S."/>
            <person name="Kong K.W."/>
            <person name="Ho S."/>
            <person name="Lorente-Galdos B."/>
            <person name="Quilez J."/>
            <person name="Marques-Bonet T."/>
            <person name="Raney B.J."/>
            <person name="Ingham P.W."/>
            <person name="Tay A."/>
            <person name="Hillier L.W."/>
            <person name="Minx P."/>
            <person name="Boehm T."/>
            <person name="Wilson R.K."/>
            <person name="Brenner S."/>
            <person name="Warren W.C."/>
        </authorList>
    </citation>
    <scope>NUCLEOTIDE SEQUENCE [LARGE SCALE GENOMIC DNA]</scope>
</reference>
<dbReference type="Gene3D" id="2.10.50.10">
    <property type="entry name" value="Tumor Necrosis Factor Receptor, subunit A, domain 2"/>
    <property type="match status" value="1"/>
</dbReference>
<dbReference type="Pfam" id="PF01404">
    <property type="entry name" value="Ephrin_lbd"/>
    <property type="match status" value="1"/>
</dbReference>
<dbReference type="FunFam" id="2.10.50.10:FF:000001">
    <property type="entry name" value="Ephrin type-A receptor 5"/>
    <property type="match status" value="1"/>
</dbReference>
<dbReference type="PANTHER" id="PTHR46877:SF6">
    <property type="entry name" value="EPHRIN TYPE-B RECEPTOR 3"/>
    <property type="match status" value="1"/>
</dbReference>
<dbReference type="CDD" id="cd00063">
    <property type="entry name" value="FN3"/>
    <property type="match status" value="2"/>
</dbReference>
<dbReference type="SMART" id="SM00454">
    <property type="entry name" value="SAM"/>
    <property type="match status" value="1"/>
</dbReference>
<sequence>FSGLQEFAVDFVLLQWSGPWEEVSGYDDGMNPIRTYQVCNVMEANQNNWLRTTYIARRDVQRVYVEMKFTVRDCNSIPNIPGSCKETFNLFYYESDSDSATPTTPFWMENPYVKVDTIAPDESFSKLENGRVNVKIRSFGPLSRNGFYLAFQDLGSCMSLISVRVFYKKCPSVIANFAVFPETVTGAEATSLVIAPGTCLTNAVEVSVPLKLYCNGDGEWMVPVGDCTCSSGYEPAEKETACQACIPGTFKAKQGKGPCSPCPPNSRTTLGAATICPCRTGFYRADNDQPEMACTSVPSIPRNVISNVNKTSLSLEWSEPLDTGGRDDLLYNIICKKCSVERKICSRCDDNVEFVPRQLGLTEKHVFISNLLAHTRYTFEIQAVNGVSNKSPHSPQFASVSITTNQAAPSPVLIVHFLSATDSSLSLSWLPPEKPNGIILDYELKYWEQEQDEKTASTITSQKNSIRIDGLRAAASYAVQVRARTVAGYGKYSRPVEFQTQNESDSGKGIQEQLPLIIGSSTAALIFIVAVVVVIVVCIRKRSHGSESEYTEKLQQYITPGMKVYIDPFTYEDPNEAVREFAKEIDVSCVKIEEVIGAGEFGEVCRGRLKLPGRREIFVAIKTLKAGYTERQRRDFLSEASIMGQFDHPNIIHLEGVVTKSRPVMIVTEFMENGALDSFLRMNDGQFTVIQLVGMLRGIAAGMKYLAEMNYVHRDLAARNILVNSNLVCKVSDFGLSRFLEDDATDPTYTSSLGGKIPIRWTAPEAIAYRKFTSASDVWSYGIVMWEVMSYGERPYWDMSNQDVINAVEQDYRLPPPMDCPTALHQLMLDCWVKDRNNRPKFAQIVNTLDKLIRNAASLKVVSNANPGPSQPLLDRTVPDYTTFTTVGDWLDAIKMGRYKENFINAGFTSFDLVAQMTAEDLLRIGVTLAGHQKKILGSIQDMRLQMNQTLPVQV</sequence>
<keyword evidence="5" id="KW-1003">Cell membrane</keyword>
<dbReference type="Pfam" id="PF00536">
    <property type="entry name" value="SAM_1"/>
    <property type="match status" value="1"/>
</dbReference>
<dbReference type="InterPro" id="IPR016257">
    <property type="entry name" value="Tyr_kinase_ephrin_rcpt"/>
</dbReference>
<feature type="domain" description="Fibronectin type-III" evidence="30">
    <location>
        <begin position="408"/>
        <end position="503"/>
    </location>
</feature>
<keyword evidence="17" id="KW-0675">Receptor</keyword>
<keyword evidence="18" id="KW-0325">Glycoprotein</keyword>
<dbReference type="GO" id="GO:0030425">
    <property type="term" value="C:dendrite"/>
    <property type="evidence" value="ECO:0007669"/>
    <property type="project" value="UniProtKB-SubCell"/>
</dbReference>
<dbReference type="Ensembl" id="ENSCMIT00000023838.1">
    <property type="protein sequence ID" value="ENSCMIP00000023439.1"/>
    <property type="gene ID" value="ENSCMIG00000010455.1"/>
</dbReference>
<reference evidence="33" key="1">
    <citation type="journal article" date="2006" name="Science">
        <title>Ancient noncoding elements conserved in the human genome.</title>
        <authorList>
            <person name="Venkatesh B."/>
            <person name="Kirkness E.F."/>
            <person name="Loh Y.H."/>
            <person name="Halpern A.L."/>
            <person name="Lee A.P."/>
            <person name="Johnson J."/>
            <person name="Dandona N."/>
            <person name="Viswanathan L.D."/>
            <person name="Tay A."/>
            <person name="Venter J.C."/>
            <person name="Strausberg R.L."/>
            <person name="Brenner S."/>
        </authorList>
    </citation>
    <scope>NUCLEOTIDE SEQUENCE [LARGE SCALE GENOMIC DNA]</scope>
</reference>
<dbReference type="InterPro" id="IPR017441">
    <property type="entry name" value="Protein_kinase_ATP_BS"/>
</dbReference>
<evidence type="ECO:0000313" key="32">
    <source>
        <dbReference type="Ensembl" id="ENSCMIP00000023439.1"/>
    </source>
</evidence>
<dbReference type="InterPro" id="IPR001090">
    <property type="entry name" value="Ephrin_rcpt_lig-bd_dom"/>
</dbReference>
<dbReference type="CDD" id="cd09553">
    <property type="entry name" value="SAM_EPH-B3"/>
    <property type="match status" value="1"/>
</dbReference>
<dbReference type="Gene3D" id="2.60.40.10">
    <property type="entry name" value="Immunoglobulins"/>
    <property type="match status" value="2"/>
</dbReference>
<evidence type="ECO:0000313" key="33">
    <source>
        <dbReference type="Proteomes" id="UP000314986"/>
    </source>
</evidence>
<dbReference type="PROSITE" id="PS00790">
    <property type="entry name" value="RECEPTOR_TYR_KIN_V_1"/>
    <property type="match status" value="1"/>
</dbReference>
<dbReference type="InterPro" id="IPR020635">
    <property type="entry name" value="Tyr_kinase_cat_dom"/>
</dbReference>
<keyword evidence="33" id="KW-1185">Reference proteome</keyword>
<dbReference type="FunFam" id="3.30.200.20:FF:000001">
    <property type="entry name" value="Ephrin type-A receptor 5"/>
    <property type="match status" value="1"/>
</dbReference>
<comment type="subunit">
    <text evidence="20">Heterotetramer upon binding of the ligand. The heterotetramer is composed of an ephrin dimer and a receptor dimer. Oligomerization is probably required to induce biological responses.</text>
</comment>
<comment type="catalytic activity">
    <reaction evidence="22">
        <text>L-tyrosyl-[protein] + ATP = O-phospho-L-tyrosyl-[protein] + ADP + H(+)</text>
        <dbReference type="Rhea" id="RHEA:10596"/>
        <dbReference type="Rhea" id="RHEA-COMP:10136"/>
        <dbReference type="Rhea" id="RHEA-COMP:20101"/>
        <dbReference type="ChEBI" id="CHEBI:15378"/>
        <dbReference type="ChEBI" id="CHEBI:30616"/>
        <dbReference type="ChEBI" id="CHEBI:46858"/>
        <dbReference type="ChEBI" id="CHEBI:61978"/>
        <dbReference type="ChEBI" id="CHEBI:456216"/>
        <dbReference type="EC" id="2.7.10.1"/>
    </reaction>
</comment>
<dbReference type="InterPro" id="IPR003961">
    <property type="entry name" value="FN3_dom"/>
</dbReference>
<dbReference type="Gene3D" id="2.60.120.260">
    <property type="entry name" value="Galactose-binding domain-like"/>
    <property type="match status" value="1"/>
</dbReference>
<gene>
    <name evidence="32" type="primary">LOC103184438</name>
</gene>
<feature type="binding site" evidence="24">
    <location>
        <begin position="596"/>
        <end position="604"/>
    </location>
    <ligand>
        <name>ATP</name>
        <dbReference type="ChEBI" id="CHEBI:30616"/>
    </ligand>
</feature>
<dbReference type="GO" id="GO:0005005">
    <property type="term" value="F:transmembrane-ephrin receptor activity"/>
    <property type="evidence" value="ECO:0007669"/>
    <property type="project" value="TreeGrafter"/>
</dbReference>
<keyword evidence="6" id="KW-0597">Phosphoprotein</keyword>
<feature type="active site" description="Proton acceptor" evidence="23">
    <location>
        <position position="715"/>
    </location>
</feature>
<dbReference type="PROSITE" id="PS00791">
    <property type="entry name" value="RECEPTOR_TYR_KIN_V_2"/>
    <property type="match status" value="1"/>
</dbReference>
<feature type="domain" description="Fibronectin type-III" evidence="30">
    <location>
        <begin position="297"/>
        <end position="407"/>
    </location>
</feature>
<dbReference type="PIRSF" id="PIRSF000666">
    <property type="entry name" value="TyrPK_ephrin_receptor"/>
    <property type="match status" value="1"/>
</dbReference>
<dbReference type="Pfam" id="PF25599">
    <property type="entry name" value="Ephrin_CRD"/>
    <property type="match status" value="1"/>
</dbReference>
<dbReference type="FunFam" id="1.10.150.50:FF:000001">
    <property type="entry name" value="Ephrin type-A receptor 5"/>
    <property type="match status" value="1"/>
</dbReference>
<dbReference type="CDD" id="cd05065">
    <property type="entry name" value="PTKc_EphR_B"/>
    <property type="match status" value="1"/>
</dbReference>
<dbReference type="FunFam" id="2.60.40.10:FF:000041">
    <property type="entry name" value="ephrin type-A receptor 3"/>
    <property type="match status" value="1"/>
</dbReference>
<evidence type="ECO:0000256" key="20">
    <source>
        <dbReference type="ARBA" id="ARBA00038546"/>
    </source>
</evidence>
<dbReference type="Pfam" id="PF07714">
    <property type="entry name" value="PK_Tyr_Ser-Thr"/>
    <property type="match status" value="1"/>
</dbReference>
<evidence type="ECO:0000256" key="21">
    <source>
        <dbReference type="ARBA" id="ARBA00040789"/>
    </source>
</evidence>
<dbReference type="InterPro" id="IPR027936">
    <property type="entry name" value="Eph_TM"/>
</dbReference>
<evidence type="ECO:0000256" key="25">
    <source>
        <dbReference type="PIRSR" id="PIRSR000666-3"/>
    </source>
</evidence>
<dbReference type="InterPro" id="IPR001245">
    <property type="entry name" value="Ser-Thr/Tyr_kinase_cat_dom"/>
</dbReference>
<keyword evidence="19" id="KW-0966">Cell projection</keyword>
<keyword evidence="8 27" id="KW-0812">Transmembrane</keyword>
<feature type="domain" description="Eph LBD" evidence="31">
    <location>
        <begin position="1"/>
        <end position="175"/>
    </location>
</feature>
<dbReference type="InterPro" id="IPR000719">
    <property type="entry name" value="Prot_kinase_dom"/>
</dbReference>
<keyword evidence="7" id="KW-0808">Transferase</keyword>
<dbReference type="Gene3D" id="2.60.40.1770">
    <property type="entry name" value="ephrin a2 ectodomain"/>
    <property type="match status" value="1"/>
</dbReference>
<evidence type="ECO:0000256" key="27">
    <source>
        <dbReference type="SAM" id="Phobius"/>
    </source>
</evidence>
<evidence type="ECO:0000256" key="7">
    <source>
        <dbReference type="ARBA" id="ARBA00022679"/>
    </source>
</evidence>
<evidence type="ECO:0000256" key="14">
    <source>
        <dbReference type="ARBA" id="ARBA00022989"/>
    </source>
</evidence>
<dbReference type="AlphaFoldDB" id="A0A4W3I0T9"/>
<dbReference type="SMART" id="SM00219">
    <property type="entry name" value="TyrKc"/>
    <property type="match status" value="1"/>
</dbReference>
<dbReference type="PROSITE" id="PS50853">
    <property type="entry name" value="FN3"/>
    <property type="match status" value="2"/>
</dbReference>
<keyword evidence="12 24" id="KW-0067">ATP-binding</keyword>
<comment type="subcellular location">
    <subcellularLocation>
        <location evidence="1">Cell membrane</location>
        <topology evidence="1">Single-pass type I membrane protein</topology>
    </subcellularLocation>
    <subcellularLocation>
        <location evidence="2">Cell projection</location>
        <location evidence="2">Dendrite</location>
    </subcellularLocation>
</comment>
<evidence type="ECO:0000256" key="10">
    <source>
        <dbReference type="ARBA" id="ARBA00022741"/>
    </source>
</evidence>
<evidence type="ECO:0000259" key="30">
    <source>
        <dbReference type="PROSITE" id="PS50853"/>
    </source>
</evidence>
<evidence type="ECO:0000259" key="29">
    <source>
        <dbReference type="PROSITE" id="PS50105"/>
    </source>
</evidence>
<evidence type="ECO:0000256" key="12">
    <source>
        <dbReference type="ARBA" id="ARBA00022840"/>
    </source>
</evidence>
<evidence type="ECO:0000256" key="11">
    <source>
        <dbReference type="ARBA" id="ARBA00022777"/>
    </source>
</evidence>
<evidence type="ECO:0000256" key="17">
    <source>
        <dbReference type="ARBA" id="ARBA00023170"/>
    </source>
</evidence>
<dbReference type="SUPFAM" id="SSF49265">
    <property type="entry name" value="Fibronectin type III"/>
    <property type="match status" value="1"/>
</dbReference>
<dbReference type="PROSITE" id="PS50105">
    <property type="entry name" value="SAM_DOMAIN"/>
    <property type="match status" value="1"/>
</dbReference>
<evidence type="ECO:0000259" key="31">
    <source>
        <dbReference type="PROSITE" id="PS51550"/>
    </source>
</evidence>
<evidence type="ECO:0000256" key="2">
    <source>
        <dbReference type="ARBA" id="ARBA00004279"/>
    </source>
</evidence>
<protein>
    <recommendedName>
        <fullName evidence="21">Ephrin type-B receptor 3</fullName>
        <ecNumber evidence="3">2.7.10.1</ecNumber>
    </recommendedName>
</protein>
<evidence type="ECO:0000256" key="3">
    <source>
        <dbReference type="ARBA" id="ARBA00011902"/>
    </source>
</evidence>
<dbReference type="Pfam" id="PF14575">
    <property type="entry name" value="EphA2_TM"/>
    <property type="match status" value="1"/>
</dbReference>
<dbReference type="SMART" id="SM00615">
    <property type="entry name" value="EPH_lbd"/>
    <property type="match status" value="1"/>
</dbReference>
<dbReference type="SUPFAM" id="SSF47769">
    <property type="entry name" value="SAM/Pointed domain"/>
    <property type="match status" value="1"/>
</dbReference>
<dbReference type="PROSITE" id="PS00109">
    <property type="entry name" value="PROTEIN_KINASE_TYR"/>
    <property type="match status" value="1"/>
</dbReference>
<keyword evidence="13" id="KW-0524">Neurogenesis</keyword>
<organism evidence="32 33">
    <name type="scientific">Callorhinchus milii</name>
    <name type="common">Ghost shark</name>
    <dbReference type="NCBI Taxonomy" id="7868"/>
    <lineage>
        <taxon>Eukaryota</taxon>
        <taxon>Metazoa</taxon>
        <taxon>Chordata</taxon>
        <taxon>Craniata</taxon>
        <taxon>Vertebrata</taxon>
        <taxon>Chondrichthyes</taxon>
        <taxon>Holocephali</taxon>
        <taxon>Chimaeriformes</taxon>
        <taxon>Callorhinchidae</taxon>
        <taxon>Callorhinchus</taxon>
    </lineage>
</organism>
<evidence type="ECO:0000256" key="23">
    <source>
        <dbReference type="PIRSR" id="PIRSR000666-1"/>
    </source>
</evidence>
<dbReference type="InterPro" id="IPR009030">
    <property type="entry name" value="Growth_fac_rcpt_cys_sf"/>
</dbReference>
<dbReference type="Gene3D" id="3.30.200.20">
    <property type="entry name" value="Phosphorylase Kinase, domain 1"/>
    <property type="match status" value="1"/>
</dbReference>
<name>A0A4W3I0T9_CALMI</name>
<dbReference type="SMART" id="SM01411">
    <property type="entry name" value="Ephrin_rec_like"/>
    <property type="match status" value="1"/>
</dbReference>
<keyword evidence="25" id="KW-1015">Disulfide bond</keyword>
<feature type="binding site" evidence="24 26">
    <location>
        <position position="622"/>
    </location>
    <ligand>
        <name>ATP</name>
        <dbReference type="ChEBI" id="CHEBI:30616"/>
    </ligand>
</feature>
<evidence type="ECO:0000256" key="26">
    <source>
        <dbReference type="PROSITE-ProRule" id="PRU10141"/>
    </source>
</evidence>
<dbReference type="InterPro" id="IPR008979">
    <property type="entry name" value="Galactose-bd-like_sf"/>
</dbReference>
<evidence type="ECO:0000256" key="19">
    <source>
        <dbReference type="ARBA" id="ARBA00023273"/>
    </source>
</evidence>
<feature type="transmembrane region" description="Helical" evidence="27">
    <location>
        <begin position="516"/>
        <end position="539"/>
    </location>
</feature>
<dbReference type="InterPro" id="IPR013761">
    <property type="entry name" value="SAM/pointed_sf"/>
</dbReference>
<accession>A0A4W3I0T9</accession>
<evidence type="ECO:0000256" key="9">
    <source>
        <dbReference type="ARBA" id="ARBA00022737"/>
    </source>
</evidence>
<feature type="disulfide bond" evidence="25">
    <location>
        <begin position="39"/>
        <end position="157"/>
    </location>
</feature>
<dbReference type="SMART" id="SM00060">
    <property type="entry name" value="FN3"/>
    <property type="match status" value="2"/>
</dbReference>
<dbReference type="SUPFAM" id="SSF56112">
    <property type="entry name" value="Protein kinase-like (PK-like)"/>
    <property type="match status" value="1"/>
</dbReference>
<dbReference type="Pfam" id="PF00041">
    <property type="entry name" value="fn3"/>
    <property type="match status" value="2"/>
</dbReference>
<dbReference type="InterPro" id="IPR001426">
    <property type="entry name" value="Tyr_kinase_rcpt_V_CS"/>
</dbReference>
<keyword evidence="10 24" id="KW-0547">Nucleotide-binding</keyword>
<keyword evidence="15 27" id="KW-0472">Membrane</keyword>